<dbReference type="InterPro" id="IPR051677">
    <property type="entry name" value="AfsR-DnrI-RedD_regulator"/>
</dbReference>
<dbReference type="PANTHER" id="PTHR35807">
    <property type="entry name" value="TRANSCRIPTIONAL REGULATOR REDD-RELATED"/>
    <property type="match status" value="1"/>
</dbReference>
<reference evidence="4" key="1">
    <citation type="journal article" date="2019" name="Int. J. Syst. Evol. Microbiol.">
        <title>The Global Catalogue of Microorganisms (GCM) 10K type strain sequencing project: providing services to taxonomists for standard genome sequencing and annotation.</title>
        <authorList>
            <consortium name="The Broad Institute Genomics Platform"/>
            <consortium name="The Broad Institute Genome Sequencing Center for Infectious Disease"/>
            <person name="Wu L."/>
            <person name="Ma J."/>
        </authorList>
    </citation>
    <scope>NUCLEOTIDE SEQUENCE [LARGE SCALE GENOMIC DNA]</scope>
    <source>
        <strain evidence="4">CCUG 63830</strain>
    </source>
</reference>
<feature type="region of interest" description="Disordered" evidence="1">
    <location>
        <begin position="399"/>
        <end position="442"/>
    </location>
</feature>
<dbReference type="RefSeq" id="WP_380059154.1">
    <property type="nucleotide sequence ID" value="NZ_JBHSWB010000003.1"/>
</dbReference>
<dbReference type="Gene3D" id="1.25.40.10">
    <property type="entry name" value="Tetratricopeptide repeat domain"/>
    <property type="match status" value="1"/>
</dbReference>
<feature type="domain" description="Bacterial transcriptional activator" evidence="2">
    <location>
        <begin position="95"/>
        <end position="226"/>
    </location>
</feature>
<comment type="caution">
    <text evidence="3">The sequence shown here is derived from an EMBL/GenBank/DDBJ whole genome shotgun (WGS) entry which is preliminary data.</text>
</comment>
<accession>A0ABW1ZRY7</accession>
<organism evidence="3 4">
    <name type="scientific">Deinococcus multiflagellatus</name>
    <dbReference type="NCBI Taxonomy" id="1656887"/>
    <lineage>
        <taxon>Bacteria</taxon>
        <taxon>Thermotogati</taxon>
        <taxon>Deinococcota</taxon>
        <taxon>Deinococci</taxon>
        <taxon>Deinococcales</taxon>
        <taxon>Deinococcaceae</taxon>
        <taxon>Deinococcus</taxon>
    </lineage>
</organism>
<gene>
    <name evidence="3" type="ORF">ACFP90_25310</name>
</gene>
<evidence type="ECO:0000259" key="2">
    <source>
        <dbReference type="SMART" id="SM01043"/>
    </source>
</evidence>
<dbReference type="InterPro" id="IPR005158">
    <property type="entry name" value="BTAD"/>
</dbReference>
<evidence type="ECO:0000256" key="1">
    <source>
        <dbReference type="SAM" id="MobiDB-lite"/>
    </source>
</evidence>
<evidence type="ECO:0000313" key="3">
    <source>
        <dbReference type="EMBL" id="MFC6663358.1"/>
    </source>
</evidence>
<dbReference type="Pfam" id="PF03704">
    <property type="entry name" value="BTAD"/>
    <property type="match status" value="1"/>
</dbReference>
<name>A0ABW1ZRY7_9DEIO</name>
<dbReference type="InterPro" id="IPR011990">
    <property type="entry name" value="TPR-like_helical_dom_sf"/>
</dbReference>
<dbReference type="Proteomes" id="UP001596317">
    <property type="component" value="Unassembled WGS sequence"/>
</dbReference>
<protein>
    <submittedName>
        <fullName evidence="3">BTAD domain-containing putative transcriptional regulator</fullName>
    </submittedName>
</protein>
<dbReference type="SMART" id="SM01043">
    <property type="entry name" value="BTAD"/>
    <property type="match status" value="1"/>
</dbReference>
<sequence length="442" mass="47410">MKSAPWQLLAFGKPRLLDPAGQAVRCEARTLALLSYLALEGPTPRSRLAGLLWPETAESAARNNLVHLLRRMAKSHHPDLIQAGEAVALGTALDSDLRGWTEGSHTASAEVPGGALLDGLSFDEQPDLAEWLLAQRERLDAARVGRLAAAAASAEDAGDLEGAVALARRLLDLDPLSEDGWRRLMRLHYLSGDRPAALRAYHRCQEVLARELGVDPLPETRELARLIDQGAVQGPARPAAPRIPLAVRRPPVLVGRADAWAQMDAAWARGQGVILMGEPGVGKTRLALDFLAEHGGGMRFEGRPGDAGLLYATHARTYGQVLAAYPDLELPDWVRGELSRILPALGAAPKPSPRKPRNCASGRPRWRCWAGPWRAGCATWSLTTCSTWTKPAWRRGLRVRPAGLGPAGRPVPHHPYGAQGRTDALSGGDAADPGGRRAGGPD</sequence>
<evidence type="ECO:0000313" key="4">
    <source>
        <dbReference type="Proteomes" id="UP001596317"/>
    </source>
</evidence>
<dbReference type="InterPro" id="IPR027417">
    <property type="entry name" value="P-loop_NTPase"/>
</dbReference>
<dbReference type="SUPFAM" id="SSF52540">
    <property type="entry name" value="P-loop containing nucleoside triphosphate hydrolases"/>
    <property type="match status" value="1"/>
</dbReference>
<proteinExistence type="predicted"/>
<dbReference type="SUPFAM" id="SSF48452">
    <property type="entry name" value="TPR-like"/>
    <property type="match status" value="1"/>
</dbReference>
<dbReference type="EMBL" id="JBHSWB010000003">
    <property type="protein sequence ID" value="MFC6663358.1"/>
    <property type="molecule type" value="Genomic_DNA"/>
</dbReference>
<keyword evidence="4" id="KW-1185">Reference proteome</keyword>